<dbReference type="InterPro" id="IPR000073">
    <property type="entry name" value="AB_hydrolase_1"/>
</dbReference>
<dbReference type="PRINTS" id="PR00111">
    <property type="entry name" value="ABHYDROLASE"/>
</dbReference>
<organism evidence="3 4">
    <name type="scientific">Rudaeicoccus suwonensis</name>
    <dbReference type="NCBI Taxonomy" id="657409"/>
    <lineage>
        <taxon>Bacteria</taxon>
        <taxon>Bacillati</taxon>
        <taxon>Actinomycetota</taxon>
        <taxon>Actinomycetes</taxon>
        <taxon>Micrococcales</taxon>
        <taxon>Dermacoccaceae</taxon>
        <taxon>Rudaeicoccus</taxon>
    </lineage>
</organism>
<dbReference type="Gene3D" id="3.40.50.1820">
    <property type="entry name" value="alpha/beta hydrolase"/>
    <property type="match status" value="1"/>
</dbReference>
<feature type="domain" description="AB hydrolase-1" evidence="2">
    <location>
        <begin position="64"/>
        <end position="292"/>
    </location>
</feature>
<feature type="transmembrane region" description="Helical" evidence="1">
    <location>
        <begin position="12"/>
        <end position="31"/>
    </location>
</feature>
<accession>A0A561E6Z8</accession>
<sequence length="308" mass="33550">MRRDLTHQVTAAAVSATAVATASLVAYYGYWQGQERSRILAGSQMIETASGPVEYVALGPVVAPPVLILHGSPGGYDQAELFARRNGLDSVARVLAPSRPGYLRTPLGECVDAATEADVLADFLTAYGVERVVVLGISGGGPAALEFAARHRDRCDGLILLAAISRPETEAQIYARMPVLQRIATQIADRTVQTNVGPFVLTHVLRGERNQDLRDGLERVTRWDLRREGYRRDMRQIESDHLDVAALSGLRTLIVHGTRDVDVPLSQAQETAELLPWAQVELVEGADHLSIWGRAEAADAVKAFLTRR</sequence>
<reference evidence="3 4" key="1">
    <citation type="submission" date="2019-06" db="EMBL/GenBank/DDBJ databases">
        <title>Sequencing the genomes of 1000 actinobacteria strains.</title>
        <authorList>
            <person name="Klenk H.-P."/>
        </authorList>
    </citation>
    <scope>NUCLEOTIDE SEQUENCE [LARGE SCALE GENOMIC DNA]</scope>
    <source>
        <strain evidence="3 4">DSM 19560</strain>
    </source>
</reference>
<evidence type="ECO:0000313" key="4">
    <source>
        <dbReference type="Proteomes" id="UP000318297"/>
    </source>
</evidence>
<dbReference type="InterPro" id="IPR050266">
    <property type="entry name" value="AB_hydrolase_sf"/>
</dbReference>
<gene>
    <name evidence="3" type="ORF">BKA23_0144</name>
</gene>
<protein>
    <submittedName>
        <fullName evidence="3">Pimeloyl-ACP methyl ester carboxylesterase</fullName>
    </submittedName>
</protein>
<evidence type="ECO:0000259" key="2">
    <source>
        <dbReference type="Pfam" id="PF00561"/>
    </source>
</evidence>
<dbReference type="PANTHER" id="PTHR43798">
    <property type="entry name" value="MONOACYLGLYCEROL LIPASE"/>
    <property type="match status" value="1"/>
</dbReference>
<proteinExistence type="predicted"/>
<keyword evidence="4" id="KW-1185">Reference proteome</keyword>
<dbReference type="SUPFAM" id="SSF53474">
    <property type="entry name" value="alpha/beta-Hydrolases"/>
    <property type="match status" value="1"/>
</dbReference>
<evidence type="ECO:0000256" key="1">
    <source>
        <dbReference type="SAM" id="Phobius"/>
    </source>
</evidence>
<dbReference type="Pfam" id="PF00561">
    <property type="entry name" value="Abhydrolase_1"/>
    <property type="match status" value="1"/>
</dbReference>
<dbReference type="RefSeq" id="WP_145224600.1">
    <property type="nucleotide sequence ID" value="NZ_VIVQ01000001.1"/>
</dbReference>
<dbReference type="InterPro" id="IPR029058">
    <property type="entry name" value="AB_hydrolase_fold"/>
</dbReference>
<keyword evidence="1" id="KW-1133">Transmembrane helix</keyword>
<evidence type="ECO:0000313" key="3">
    <source>
        <dbReference type="EMBL" id="TWE11381.1"/>
    </source>
</evidence>
<dbReference type="Proteomes" id="UP000318297">
    <property type="component" value="Unassembled WGS sequence"/>
</dbReference>
<name>A0A561E6Z8_9MICO</name>
<dbReference type="AlphaFoldDB" id="A0A561E6Z8"/>
<dbReference type="OrthoDB" id="3249793at2"/>
<keyword evidence="1" id="KW-0812">Transmembrane</keyword>
<keyword evidence="1" id="KW-0472">Membrane</keyword>
<dbReference type="EMBL" id="VIVQ01000001">
    <property type="protein sequence ID" value="TWE11381.1"/>
    <property type="molecule type" value="Genomic_DNA"/>
</dbReference>
<comment type="caution">
    <text evidence="3">The sequence shown here is derived from an EMBL/GenBank/DDBJ whole genome shotgun (WGS) entry which is preliminary data.</text>
</comment>
<dbReference type="GO" id="GO:0003824">
    <property type="term" value="F:catalytic activity"/>
    <property type="evidence" value="ECO:0007669"/>
    <property type="project" value="UniProtKB-ARBA"/>
</dbReference>